<evidence type="ECO:0000313" key="9">
    <source>
        <dbReference type="EMBL" id="KAG2434867.1"/>
    </source>
</evidence>
<dbReference type="InterPro" id="IPR007021">
    <property type="entry name" value="DUF659"/>
</dbReference>
<evidence type="ECO:0000256" key="5">
    <source>
        <dbReference type="ARBA" id="ARBA00023242"/>
    </source>
</evidence>
<dbReference type="SUPFAM" id="SSF53098">
    <property type="entry name" value="Ribonuclease H-like"/>
    <property type="match status" value="2"/>
</dbReference>
<evidence type="ECO:0000256" key="4">
    <source>
        <dbReference type="ARBA" id="ARBA00022833"/>
    </source>
</evidence>
<dbReference type="GO" id="GO:0005634">
    <property type="term" value="C:nucleus"/>
    <property type="evidence" value="ECO:0007669"/>
    <property type="project" value="UniProtKB-SubCell"/>
</dbReference>
<evidence type="ECO:0000256" key="2">
    <source>
        <dbReference type="ARBA" id="ARBA00022723"/>
    </source>
</evidence>
<dbReference type="InterPro" id="IPR012337">
    <property type="entry name" value="RNaseH-like_sf"/>
</dbReference>
<sequence>MSRLMKHHPCVSSTSSSGTASSAAGGGGSGAKSSLVNFVANPIQRQQFIDNMIMFFITSETPFTRLENEWLKKAASIAGIQLPSRHAAATTHLNALFEKVKKKVGGELVDLAKGPSLQMSFDGWKKKAANQGEPLVNAKALKPNGGAIFLCVVRAAGVTNNAAWLAETMMEKALEAVGGNASNVLGVLCDNTSANLNAMQMMEEENPGMVNLGCVAHALALLIKDLAKEKHASGVAKVLGNANDVANCINDSESLRAFLHQHQVEVMAKTFAIDVHSPSRFAGIFFVLESVLRNRPAIRSMVMSEAWDEKVADNAKAKAVFADVARENWSNKCQSVSRLIKPVCDAIHQVEADRPLLSQVLPVWNAIIDHVDEWHAAAPAALRLGVKARFLFRLNKHFHPAWASAHLLDPAYAREDPVAGWRLPFAALTNEQLLKAKALIKRLATAKAKAAAAKAAAGGVAAAPAGGTGAAAAGGLTLEDTVSAAVEAELLRLQLGGMPSTMAAALPVLTARRQVGDKQVMASIEMRRNWWVTMVENAFPHVAGVAVHLLSLHTTTCAAERNWSAWGRLYTKSRARLDVSRAEKLIYIKGNLNTDTRSEDEEVLLSVE</sequence>
<keyword evidence="4" id="KW-0862">Zinc</keyword>
<keyword evidence="5" id="KW-0539">Nucleus</keyword>
<gene>
    <name evidence="9" type="ORF">HXX76_007750</name>
</gene>
<dbReference type="AlphaFoldDB" id="A0A835T0K3"/>
<dbReference type="Proteomes" id="UP000650467">
    <property type="component" value="Unassembled WGS sequence"/>
</dbReference>
<evidence type="ECO:0000313" key="10">
    <source>
        <dbReference type="Proteomes" id="UP000650467"/>
    </source>
</evidence>
<name>A0A835T0K3_CHLIN</name>
<comment type="subcellular location">
    <subcellularLocation>
        <location evidence="1">Nucleus</location>
    </subcellularLocation>
</comment>
<feature type="compositionally biased region" description="Low complexity" evidence="6">
    <location>
        <begin position="12"/>
        <end position="23"/>
    </location>
</feature>
<evidence type="ECO:0000256" key="3">
    <source>
        <dbReference type="ARBA" id="ARBA00022771"/>
    </source>
</evidence>
<dbReference type="OrthoDB" id="549304at2759"/>
<proteinExistence type="predicted"/>
<dbReference type="InterPro" id="IPR008906">
    <property type="entry name" value="HATC_C_dom"/>
</dbReference>
<evidence type="ECO:0000259" key="8">
    <source>
        <dbReference type="Pfam" id="PF05699"/>
    </source>
</evidence>
<evidence type="ECO:0000256" key="1">
    <source>
        <dbReference type="ARBA" id="ARBA00004123"/>
    </source>
</evidence>
<evidence type="ECO:0008006" key="11">
    <source>
        <dbReference type="Google" id="ProtNLM"/>
    </source>
</evidence>
<evidence type="ECO:0000259" key="7">
    <source>
        <dbReference type="Pfam" id="PF04937"/>
    </source>
</evidence>
<evidence type="ECO:0000256" key="6">
    <source>
        <dbReference type="SAM" id="MobiDB-lite"/>
    </source>
</evidence>
<dbReference type="PANTHER" id="PTHR46481:SF10">
    <property type="entry name" value="ZINC FINGER BED DOMAIN-CONTAINING PROTEIN 39"/>
    <property type="match status" value="1"/>
</dbReference>
<protein>
    <recommendedName>
        <fullName evidence="11">DUF659 domain-containing protein</fullName>
    </recommendedName>
</protein>
<accession>A0A835T0K3</accession>
<dbReference type="PANTHER" id="PTHR46481">
    <property type="entry name" value="ZINC FINGER BED DOMAIN-CONTAINING PROTEIN 4"/>
    <property type="match status" value="1"/>
</dbReference>
<dbReference type="GO" id="GO:0008270">
    <property type="term" value="F:zinc ion binding"/>
    <property type="evidence" value="ECO:0007669"/>
    <property type="project" value="UniProtKB-KW"/>
</dbReference>
<keyword evidence="10" id="KW-1185">Reference proteome</keyword>
<dbReference type="GO" id="GO:0046983">
    <property type="term" value="F:protein dimerization activity"/>
    <property type="evidence" value="ECO:0007669"/>
    <property type="project" value="InterPro"/>
</dbReference>
<feature type="domain" description="HAT C-terminal dimerisation" evidence="8">
    <location>
        <begin position="529"/>
        <end position="592"/>
    </location>
</feature>
<dbReference type="Pfam" id="PF04937">
    <property type="entry name" value="DUF659"/>
    <property type="match status" value="1"/>
</dbReference>
<dbReference type="Pfam" id="PF05699">
    <property type="entry name" value="Dimer_Tnp_hAT"/>
    <property type="match status" value="1"/>
</dbReference>
<comment type="caution">
    <text evidence="9">The sequence shown here is derived from an EMBL/GenBank/DDBJ whole genome shotgun (WGS) entry which is preliminary data.</text>
</comment>
<organism evidence="9 10">
    <name type="scientific">Chlamydomonas incerta</name>
    <dbReference type="NCBI Taxonomy" id="51695"/>
    <lineage>
        <taxon>Eukaryota</taxon>
        <taxon>Viridiplantae</taxon>
        <taxon>Chlorophyta</taxon>
        <taxon>core chlorophytes</taxon>
        <taxon>Chlorophyceae</taxon>
        <taxon>CS clade</taxon>
        <taxon>Chlamydomonadales</taxon>
        <taxon>Chlamydomonadaceae</taxon>
        <taxon>Chlamydomonas</taxon>
    </lineage>
</organism>
<feature type="region of interest" description="Disordered" evidence="6">
    <location>
        <begin position="1"/>
        <end position="26"/>
    </location>
</feature>
<reference evidence="9" key="1">
    <citation type="journal article" date="2020" name="bioRxiv">
        <title>Comparative genomics of Chlamydomonas.</title>
        <authorList>
            <person name="Craig R.J."/>
            <person name="Hasan A.R."/>
            <person name="Ness R.W."/>
            <person name="Keightley P.D."/>
        </authorList>
    </citation>
    <scope>NUCLEOTIDE SEQUENCE</scope>
    <source>
        <strain evidence="9">SAG 7.73</strain>
    </source>
</reference>
<feature type="domain" description="DUF659" evidence="7">
    <location>
        <begin position="83"/>
        <end position="243"/>
    </location>
</feature>
<keyword evidence="2" id="KW-0479">Metal-binding</keyword>
<dbReference type="EMBL" id="JAEHOC010000016">
    <property type="protein sequence ID" value="KAG2434867.1"/>
    <property type="molecule type" value="Genomic_DNA"/>
</dbReference>
<dbReference type="InterPro" id="IPR052035">
    <property type="entry name" value="ZnF_BED_domain_contain"/>
</dbReference>
<keyword evidence="3" id="KW-0863">Zinc-finger</keyword>